<sequence>MYGLPRKTDHFTWLFSLVGGHTKSVFPKRFLDRRETSFEPNRYLLLVRELICKETNLFFSKEGLH</sequence>
<accession>A0ABR6WFM4</accession>
<evidence type="ECO:0000313" key="2">
    <source>
        <dbReference type="Proteomes" id="UP000700732"/>
    </source>
</evidence>
<keyword evidence="2" id="KW-1185">Reference proteome</keyword>
<dbReference type="Proteomes" id="UP000700732">
    <property type="component" value="Unassembled WGS sequence"/>
</dbReference>
<gene>
    <name evidence="1" type="ORF">FH603_5896</name>
</gene>
<comment type="caution">
    <text evidence="1">The sequence shown here is derived from an EMBL/GenBank/DDBJ whole genome shotgun (WGS) entry which is preliminary data.</text>
</comment>
<reference evidence="1 2" key="1">
    <citation type="submission" date="2019-06" db="EMBL/GenBank/DDBJ databases">
        <title>Spirosoma utsteinense sp. nov. isolated from Antarctic ice-free soils.</title>
        <authorList>
            <person name="Tahon G."/>
        </authorList>
    </citation>
    <scope>NUCLEOTIDE SEQUENCE [LARGE SCALE GENOMIC DNA]</scope>
    <source>
        <strain evidence="1 2">LMG 31447</strain>
    </source>
</reference>
<proteinExistence type="predicted"/>
<organism evidence="1 2">
    <name type="scientific">Spirosoma utsteinense</name>
    <dbReference type="NCBI Taxonomy" id="2585773"/>
    <lineage>
        <taxon>Bacteria</taxon>
        <taxon>Pseudomonadati</taxon>
        <taxon>Bacteroidota</taxon>
        <taxon>Cytophagia</taxon>
        <taxon>Cytophagales</taxon>
        <taxon>Cytophagaceae</taxon>
        <taxon>Spirosoma</taxon>
    </lineage>
</organism>
<evidence type="ECO:0000313" key="1">
    <source>
        <dbReference type="EMBL" id="MBC3795359.1"/>
    </source>
</evidence>
<protein>
    <submittedName>
        <fullName evidence="1">Uncharacterized protein</fullName>
    </submittedName>
</protein>
<dbReference type="EMBL" id="VFIA01000131">
    <property type="protein sequence ID" value="MBC3795359.1"/>
    <property type="molecule type" value="Genomic_DNA"/>
</dbReference>
<name>A0ABR6WFM4_9BACT</name>